<keyword evidence="2" id="KW-0418">Kinase</keyword>
<keyword evidence="2" id="KW-0808">Transferase</keyword>
<dbReference type="GO" id="GO:0016301">
    <property type="term" value="F:kinase activity"/>
    <property type="evidence" value="ECO:0007669"/>
    <property type="project" value="UniProtKB-KW"/>
</dbReference>
<comment type="caution">
    <text evidence="2">The sequence shown here is derived from an EMBL/GenBank/DDBJ whole genome shotgun (WGS) entry which is preliminary data.</text>
</comment>
<proteinExistence type="predicted"/>
<reference evidence="3" key="1">
    <citation type="journal article" date="2019" name="Int. J. Syst. Evol. Microbiol.">
        <title>The Global Catalogue of Microorganisms (GCM) 10K type strain sequencing project: providing services to taxonomists for standard genome sequencing and annotation.</title>
        <authorList>
            <consortium name="The Broad Institute Genomics Platform"/>
            <consortium name="The Broad Institute Genome Sequencing Center for Infectious Disease"/>
            <person name="Wu L."/>
            <person name="Ma J."/>
        </authorList>
    </citation>
    <scope>NUCLEOTIDE SEQUENCE [LARGE SCALE GENOMIC DNA]</scope>
    <source>
        <strain evidence="3">NBRC 105830</strain>
    </source>
</reference>
<gene>
    <name evidence="2" type="ORF">GCM10025862_34050</name>
</gene>
<dbReference type="PANTHER" id="PTHR10285">
    <property type="entry name" value="URIDINE KINASE"/>
    <property type="match status" value="1"/>
</dbReference>
<sequence length="207" mass="22132">MHPLTLDQAVARARDLLATATGRVVIGITGAPGSGKSTLTEALVAAVPGAVGLGMDGYHLAHSTLERLGRVPRKGAVDTFDAAGYVDLLRRIRAGEPGTIWAPEFRREIEDAIAGAVAIEPDTPLVVTEGNYLLVDTPPWSAVPTLCDEVWYVDVPEDVRLSRLVARHEWFGRSTAEAIERSTTGSDGVNARVVEATRHRADAFVVT</sequence>
<dbReference type="Gene3D" id="3.40.50.300">
    <property type="entry name" value="P-loop containing nucleotide triphosphate hydrolases"/>
    <property type="match status" value="2"/>
</dbReference>
<evidence type="ECO:0000259" key="1">
    <source>
        <dbReference type="Pfam" id="PF00485"/>
    </source>
</evidence>
<dbReference type="Pfam" id="PF00485">
    <property type="entry name" value="PRK"/>
    <property type="match status" value="1"/>
</dbReference>
<dbReference type="NCBIfam" id="NF006743">
    <property type="entry name" value="PRK09270.1-2"/>
    <property type="match status" value="1"/>
</dbReference>
<dbReference type="SUPFAM" id="SSF52540">
    <property type="entry name" value="P-loop containing nucleoside triphosphate hydrolases"/>
    <property type="match status" value="1"/>
</dbReference>
<feature type="domain" description="Phosphoribulokinase/uridine kinase" evidence="1">
    <location>
        <begin position="25"/>
        <end position="169"/>
    </location>
</feature>
<dbReference type="RefSeq" id="WP_241441630.1">
    <property type="nucleotide sequence ID" value="NZ_BSUJ01000001.1"/>
</dbReference>
<keyword evidence="3" id="KW-1185">Reference proteome</keyword>
<dbReference type="EMBL" id="BSUJ01000001">
    <property type="protein sequence ID" value="GMA21384.1"/>
    <property type="molecule type" value="Genomic_DNA"/>
</dbReference>
<protein>
    <submittedName>
        <fullName evidence="2">Nucleoside/nucleotide kinase family protein</fullName>
    </submittedName>
</protein>
<name>A0ABQ6HSE1_9MICO</name>
<evidence type="ECO:0000313" key="3">
    <source>
        <dbReference type="Proteomes" id="UP001157109"/>
    </source>
</evidence>
<accession>A0ABQ6HSE1</accession>
<evidence type="ECO:0000313" key="2">
    <source>
        <dbReference type="EMBL" id="GMA21384.1"/>
    </source>
</evidence>
<dbReference type="InterPro" id="IPR027417">
    <property type="entry name" value="P-loop_NTPase"/>
</dbReference>
<dbReference type="Proteomes" id="UP001157109">
    <property type="component" value="Unassembled WGS sequence"/>
</dbReference>
<dbReference type="InterPro" id="IPR006083">
    <property type="entry name" value="PRK/URK"/>
</dbReference>
<organism evidence="2 3">
    <name type="scientific">Arsenicicoccus piscis</name>
    <dbReference type="NCBI Taxonomy" id="673954"/>
    <lineage>
        <taxon>Bacteria</taxon>
        <taxon>Bacillati</taxon>
        <taxon>Actinomycetota</taxon>
        <taxon>Actinomycetes</taxon>
        <taxon>Micrococcales</taxon>
        <taxon>Intrasporangiaceae</taxon>
        <taxon>Arsenicicoccus</taxon>
    </lineage>
</organism>